<evidence type="ECO:0000256" key="1">
    <source>
        <dbReference type="ARBA" id="ARBA00022801"/>
    </source>
</evidence>
<keyword evidence="4" id="KW-0067">ATP-binding</keyword>
<keyword evidence="4" id="KW-0347">Helicase</keyword>
<name>A0AAX4L2C3_9CREN</name>
<reference evidence="4 5" key="1">
    <citation type="submission" date="2024-02" db="EMBL/GenBank/DDBJ databases">
        <title>STSV induces naive adaptation in Sulfolobus.</title>
        <authorList>
            <person name="Xiang X."/>
            <person name="Song M."/>
        </authorList>
    </citation>
    <scope>NUCLEOTIDE SEQUENCE [LARGE SCALE GENOMIC DNA]</scope>
    <source>
        <strain evidence="4 5">RT2</strain>
    </source>
</reference>
<dbReference type="InterPro" id="IPR000330">
    <property type="entry name" value="SNF2_N"/>
</dbReference>
<dbReference type="Gene3D" id="3.40.50.300">
    <property type="entry name" value="P-loop containing nucleotide triphosphate hydrolases"/>
    <property type="match status" value="1"/>
</dbReference>
<evidence type="ECO:0000259" key="3">
    <source>
        <dbReference type="PROSITE" id="PS51194"/>
    </source>
</evidence>
<gene>
    <name evidence="4" type="ORF">V6M85_02845</name>
</gene>
<feature type="domain" description="Helicase ATP-binding" evidence="2">
    <location>
        <begin position="327"/>
        <end position="498"/>
    </location>
</feature>
<dbReference type="GO" id="GO:0005524">
    <property type="term" value="F:ATP binding"/>
    <property type="evidence" value="ECO:0007669"/>
    <property type="project" value="InterPro"/>
</dbReference>
<dbReference type="InterPro" id="IPR027417">
    <property type="entry name" value="P-loop_NTPase"/>
</dbReference>
<dbReference type="CDD" id="cd18793">
    <property type="entry name" value="SF2_C_SNF"/>
    <property type="match status" value="1"/>
</dbReference>
<dbReference type="InterPro" id="IPR038718">
    <property type="entry name" value="SNF2-like_sf"/>
</dbReference>
<dbReference type="Pfam" id="PF00176">
    <property type="entry name" value="SNF2-rel_dom"/>
    <property type="match status" value="1"/>
</dbReference>
<dbReference type="EMBL" id="CP146016">
    <property type="protein sequence ID" value="WWQ61037.1"/>
    <property type="molecule type" value="Genomic_DNA"/>
</dbReference>
<dbReference type="GO" id="GO:0004386">
    <property type="term" value="F:helicase activity"/>
    <property type="evidence" value="ECO:0007669"/>
    <property type="project" value="UniProtKB-KW"/>
</dbReference>
<evidence type="ECO:0000313" key="4">
    <source>
        <dbReference type="EMBL" id="WWQ61037.1"/>
    </source>
</evidence>
<dbReference type="SMART" id="SM00487">
    <property type="entry name" value="DEXDc"/>
    <property type="match status" value="1"/>
</dbReference>
<keyword evidence="4" id="KW-0547">Nucleotide-binding</keyword>
<dbReference type="Proteomes" id="UP001432202">
    <property type="component" value="Chromosome"/>
</dbReference>
<dbReference type="PROSITE" id="PS51192">
    <property type="entry name" value="HELICASE_ATP_BIND_1"/>
    <property type="match status" value="1"/>
</dbReference>
<dbReference type="InterPro" id="IPR022138">
    <property type="entry name" value="DUF3670"/>
</dbReference>
<dbReference type="InterPro" id="IPR014001">
    <property type="entry name" value="Helicase_ATP-bd"/>
</dbReference>
<dbReference type="GO" id="GO:0016787">
    <property type="term" value="F:hydrolase activity"/>
    <property type="evidence" value="ECO:0007669"/>
    <property type="project" value="UniProtKB-KW"/>
</dbReference>
<dbReference type="SMART" id="SM00490">
    <property type="entry name" value="HELICc"/>
    <property type="match status" value="1"/>
</dbReference>
<evidence type="ECO:0000259" key="2">
    <source>
        <dbReference type="PROSITE" id="PS51192"/>
    </source>
</evidence>
<dbReference type="InterPro" id="IPR049730">
    <property type="entry name" value="SNF2/RAD54-like_C"/>
</dbReference>
<dbReference type="RefSeq" id="WP_338602754.1">
    <property type="nucleotide sequence ID" value="NZ_CP146016.1"/>
</dbReference>
<dbReference type="Pfam" id="PF12419">
    <property type="entry name" value="DUF3670"/>
    <property type="match status" value="1"/>
</dbReference>
<dbReference type="SUPFAM" id="SSF52540">
    <property type="entry name" value="P-loop containing nucleoside triphosphate hydrolases"/>
    <property type="match status" value="2"/>
</dbReference>
<dbReference type="Pfam" id="PF00271">
    <property type="entry name" value="Helicase_C"/>
    <property type="match status" value="1"/>
</dbReference>
<dbReference type="PANTHER" id="PTHR10799">
    <property type="entry name" value="SNF2/RAD54 HELICASE FAMILY"/>
    <property type="match status" value="1"/>
</dbReference>
<dbReference type="FunFam" id="3.40.50.300:FF:000533">
    <property type="entry name" value="Helicase, Snf2 family"/>
    <property type="match status" value="1"/>
</dbReference>
<sequence length="790" mass="91962">MSNSMLFWLSVTLFVLTLVAERRGFYPEIVDNKINWVIDENLLNEILRVVPIDSMPAEYWIKEDMRKENVKKFISFVIDYIARNSLNEEDYKILLNHSILSRSSNYTLYFLIIPASEDYYKVTLGLYDLRRKVMIPYEISYMRDEFHELLKDLTKYLDYDKPFYVERDKLDRIMKILTSLSYKKGYKVLIKSITTVKPIIKVEKLDLLNKEEIADFDYKIALGDVEISPEEFEKLTEENRPYIELSGKIIEVPAKDIERVRKIIEKLKKKEISKVDLLRESLYGYVESDQITSLIKNIESQKFKLSEPPKLNIELRPYQLRGFSWMKFMTSLGFGVCLADDMGLGKTIQTIATIAKTKEEEDVFPSLVVCPTSVLKNWEDEISKYAPTLSYAVIHGKGKVRISSSDKEEDVLSFLIDNYGRKDVYITTYNTLLLRSYLTKVNWKFVVLDEAQNIKNPETKRSRLIRQLKGKYRIALTGTPIENRVDDLWSIFSFLNSGLLGTRNEFKERFSIPIKKGDNEVKEALKKIISPFILRRTKNDKNVISDLPEKIEIKEYCNLTEEQASLYKAIVDDFLSKIDQFEGVKRKSSILAVITRLKEVVDHPALIKNDNNFSMKRSGKLQRLMEIVDEAINEGDKIAIFTQFIEMGNILKNMLEKRFNIEVPFFHGSLDKKERDDILSAFNSDENKKIIILSLRAGGFGINLTSANRVIHYDRWWNPAVENQATDRTYRIGQTRNVIVHKLVTIGTIEEKIDEIISAKSKIYNELIQTGEEVLTNLSTDELRKILELR</sequence>
<accession>A0AAX4L2C3</accession>
<keyword evidence="1 4" id="KW-0378">Hydrolase</keyword>
<dbReference type="InterPro" id="IPR001650">
    <property type="entry name" value="Helicase_C-like"/>
</dbReference>
<proteinExistence type="predicted"/>
<keyword evidence="5" id="KW-1185">Reference proteome</keyword>
<dbReference type="AlphaFoldDB" id="A0AAX4L2C3"/>
<protein>
    <submittedName>
        <fullName evidence="4">DEAD/DEAH box helicase</fullName>
        <ecNumber evidence="4">3.6.4.-</ecNumber>
    </submittedName>
</protein>
<evidence type="ECO:0000313" key="5">
    <source>
        <dbReference type="Proteomes" id="UP001432202"/>
    </source>
</evidence>
<dbReference type="CDD" id="cd18012">
    <property type="entry name" value="DEXQc_arch_SWI2_SNF2"/>
    <property type="match status" value="1"/>
</dbReference>
<dbReference type="GO" id="GO:0140097">
    <property type="term" value="F:catalytic activity, acting on DNA"/>
    <property type="evidence" value="ECO:0007669"/>
    <property type="project" value="UniProtKB-ARBA"/>
</dbReference>
<dbReference type="Gene3D" id="3.40.50.10810">
    <property type="entry name" value="Tandem AAA-ATPase domain"/>
    <property type="match status" value="1"/>
</dbReference>
<dbReference type="PROSITE" id="PS51194">
    <property type="entry name" value="HELICASE_CTER"/>
    <property type="match status" value="1"/>
</dbReference>
<dbReference type="EC" id="3.6.4.-" evidence="4"/>
<dbReference type="GeneID" id="89335671"/>
<organism evidence="4 5">
    <name type="scientific">Sulfolobus tengchongensis</name>
    <dbReference type="NCBI Taxonomy" id="207809"/>
    <lineage>
        <taxon>Archaea</taxon>
        <taxon>Thermoproteota</taxon>
        <taxon>Thermoprotei</taxon>
        <taxon>Sulfolobales</taxon>
        <taxon>Sulfolobaceae</taxon>
        <taxon>Sulfolobus</taxon>
    </lineage>
</organism>
<feature type="domain" description="Helicase C-terminal" evidence="3">
    <location>
        <begin position="620"/>
        <end position="779"/>
    </location>
</feature>